<dbReference type="Proteomes" id="UP001497516">
    <property type="component" value="Chromosome 9"/>
</dbReference>
<proteinExistence type="predicted"/>
<accession>A0AAV2GJ49</accession>
<reference evidence="2 3" key="1">
    <citation type="submission" date="2024-04" db="EMBL/GenBank/DDBJ databases">
        <authorList>
            <person name="Fracassetti M."/>
        </authorList>
    </citation>
    <scope>NUCLEOTIDE SEQUENCE [LARGE SCALE GENOMIC DNA]</scope>
</reference>
<feature type="region of interest" description="Disordered" evidence="1">
    <location>
        <begin position="1"/>
        <end position="68"/>
    </location>
</feature>
<organism evidence="2 3">
    <name type="scientific">Linum trigynum</name>
    <dbReference type="NCBI Taxonomy" id="586398"/>
    <lineage>
        <taxon>Eukaryota</taxon>
        <taxon>Viridiplantae</taxon>
        <taxon>Streptophyta</taxon>
        <taxon>Embryophyta</taxon>
        <taxon>Tracheophyta</taxon>
        <taxon>Spermatophyta</taxon>
        <taxon>Magnoliopsida</taxon>
        <taxon>eudicotyledons</taxon>
        <taxon>Gunneridae</taxon>
        <taxon>Pentapetalae</taxon>
        <taxon>rosids</taxon>
        <taxon>fabids</taxon>
        <taxon>Malpighiales</taxon>
        <taxon>Linaceae</taxon>
        <taxon>Linum</taxon>
    </lineage>
</organism>
<feature type="compositionally biased region" description="Basic and acidic residues" evidence="1">
    <location>
        <begin position="1"/>
        <end position="30"/>
    </location>
</feature>
<sequence length="68" mass="7822">MRRRQSFDLKGKDEFAAEGVAKQHNERGESPGRAPFRRQVVVGPAAVIPRRHSEDLEDRLDEETQAHR</sequence>
<keyword evidence="3" id="KW-1185">Reference proteome</keyword>
<evidence type="ECO:0000313" key="3">
    <source>
        <dbReference type="Proteomes" id="UP001497516"/>
    </source>
</evidence>
<dbReference type="AlphaFoldDB" id="A0AAV2GJ49"/>
<evidence type="ECO:0000313" key="2">
    <source>
        <dbReference type="EMBL" id="CAL1410763.1"/>
    </source>
</evidence>
<gene>
    <name evidence="2" type="ORF">LTRI10_LOCUS50159</name>
</gene>
<protein>
    <submittedName>
        <fullName evidence="2">Uncharacterized protein</fullName>
    </submittedName>
</protein>
<name>A0AAV2GJ49_9ROSI</name>
<dbReference type="EMBL" id="OZ034822">
    <property type="protein sequence ID" value="CAL1410763.1"/>
    <property type="molecule type" value="Genomic_DNA"/>
</dbReference>
<evidence type="ECO:0000256" key="1">
    <source>
        <dbReference type="SAM" id="MobiDB-lite"/>
    </source>
</evidence>